<keyword evidence="2" id="KW-1185">Reference proteome</keyword>
<gene>
    <name evidence="1" type="ORF">PAXRUDRAFT_824880</name>
</gene>
<proteinExistence type="predicted"/>
<sequence length="64" mass="7025">MPDPPSSDVMASPLVRASYRHAFLLLSQFDLASGQLQYHPSHVRAEAVTEVVSAPLLVPQRPSR</sequence>
<dbReference type="EMBL" id="KN824933">
    <property type="protein sequence ID" value="KIK97487.1"/>
    <property type="molecule type" value="Genomic_DNA"/>
</dbReference>
<dbReference type="HOGENOM" id="CLU_2868302_0_0_1"/>
<reference evidence="1 2" key="1">
    <citation type="submission" date="2014-04" db="EMBL/GenBank/DDBJ databases">
        <authorList>
            <consortium name="DOE Joint Genome Institute"/>
            <person name="Kuo A."/>
            <person name="Kohler A."/>
            <person name="Jargeat P."/>
            <person name="Nagy L.G."/>
            <person name="Floudas D."/>
            <person name="Copeland A."/>
            <person name="Barry K.W."/>
            <person name="Cichocki N."/>
            <person name="Veneault-Fourrey C."/>
            <person name="LaButti K."/>
            <person name="Lindquist E.A."/>
            <person name="Lipzen A."/>
            <person name="Lundell T."/>
            <person name="Morin E."/>
            <person name="Murat C."/>
            <person name="Sun H."/>
            <person name="Tunlid A."/>
            <person name="Henrissat B."/>
            <person name="Grigoriev I.V."/>
            <person name="Hibbett D.S."/>
            <person name="Martin F."/>
            <person name="Nordberg H.P."/>
            <person name="Cantor M.N."/>
            <person name="Hua S.X."/>
        </authorList>
    </citation>
    <scope>NUCLEOTIDE SEQUENCE [LARGE SCALE GENOMIC DNA]</scope>
    <source>
        <strain evidence="1 2">Ve08.2h10</strain>
    </source>
</reference>
<reference evidence="2" key="2">
    <citation type="submission" date="2015-01" db="EMBL/GenBank/DDBJ databases">
        <title>Evolutionary Origins and Diversification of the Mycorrhizal Mutualists.</title>
        <authorList>
            <consortium name="DOE Joint Genome Institute"/>
            <consortium name="Mycorrhizal Genomics Consortium"/>
            <person name="Kohler A."/>
            <person name="Kuo A."/>
            <person name="Nagy L.G."/>
            <person name="Floudas D."/>
            <person name="Copeland A."/>
            <person name="Barry K.W."/>
            <person name="Cichocki N."/>
            <person name="Veneault-Fourrey C."/>
            <person name="LaButti K."/>
            <person name="Lindquist E.A."/>
            <person name="Lipzen A."/>
            <person name="Lundell T."/>
            <person name="Morin E."/>
            <person name="Murat C."/>
            <person name="Riley R."/>
            <person name="Ohm R."/>
            <person name="Sun H."/>
            <person name="Tunlid A."/>
            <person name="Henrissat B."/>
            <person name="Grigoriev I.V."/>
            <person name="Hibbett D.S."/>
            <person name="Martin F."/>
        </authorList>
    </citation>
    <scope>NUCLEOTIDE SEQUENCE [LARGE SCALE GENOMIC DNA]</scope>
    <source>
        <strain evidence="2">Ve08.2h10</strain>
    </source>
</reference>
<organism evidence="1 2">
    <name type="scientific">Paxillus rubicundulus Ve08.2h10</name>
    <dbReference type="NCBI Taxonomy" id="930991"/>
    <lineage>
        <taxon>Eukaryota</taxon>
        <taxon>Fungi</taxon>
        <taxon>Dikarya</taxon>
        <taxon>Basidiomycota</taxon>
        <taxon>Agaricomycotina</taxon>
        <taxon>Agaricomycetes</taxon>
        <taxon>Agaricomycetidae</taxon>
        <taxon>Boletales</taxon>
        <taxon>Paxilineae</taxon>
        <taxon>Paxillaceae</taxon>
        <taxon>Paxillus</taxon>
    </lineage>
</organism>
<evidence type="ECO:0000313" key="2">
    <source>
        <dbReference type="Proteomes" id="UP000054538"/>
    </source>
</evidence>
<dbReference type="Proteomes" id="UP000054538">
    <property type="component" value="Unassembled WGS sequence"/>
</dbReference>
<evidence type="ECO:0000313" key="1">
    <source>
        <dbReference type="EMBL" id="KIK97487.1"/>
    </source>
</evidence>
<protein>
    <submittedName>
        <fullName evidence="1">Uncharacterized protein</fullName>
    </submittedName>
</protein>
<name>A0A0D0DH85_9AGAM</name>
<dbReference type="AlphaFoldDB" id="A0A0D0DH85"/>
<accession>A0A0D0DH85</accession>
<dbReference type="InParanoid" id="A0A0D0DH85"/>